<dbReference type="InterPro" id="IPR004821">
    <property type="entry name" value="Cyt_trans-like"/>
</dbReference>
<dbReference type="EMBL" id="SNTY01000003">
    <property type="protein sequence ID" value="TEU30851.1"/>
    <property type="molecule type" value="Genomic_DNA"/>
</dbReference>
<dbReference type="OrthoDB" id="542521at2"/>
<reference evidence="4 5" key="1">
    <citation type="submission" date="2019-03" db="EMBL/GenBank/DDBJ databases">
        <title>Alkanindiges illinoisensis: a potential pathogenic isolated from ascites of a gastric cancer patient with abdominal metastasis.</title>
        <authorList>
            <person name="Hu X."/>
            <person name="Yang B."/>
            <person name="Yan X."/>
            <person name="Lin L."/>
            <person name="Zhao H."/>
            <person name="Zhou F."/>
            <person name="Su B."/>
            <person name="Chen J."/>
            <person name="Rui Y."/>
            <person name="Wang Q."/>
            <person name="Zheng L."/>
        </authorList>
    </citation>
    <scope>NUCLEOTIDE SEQUENCE [LARGE SCALE GENOMIC DNA]</scope>
    <source>
        <strain evidence="4 5">NFYY 23406</strain>
    </source>
</reference>
<accession>A0A4Y7XG69</accession>
<organism evidence="4 5">
    <name type="scientific">Alkanindiges illinoisensis</name>
    <dbReference type="NCBI Taxonomy" id="197183"/>
    <lineage>
        <taxon>Bacteria</taxon>
        <taxon>Pseudomonadati</taxon>
        <taxon>Pseudomonadota</taxon>
        <taxon>Gammaproteobacteria</taxon>
        <taxon>Moraxellales</taxon>
        <taxon>Moraxellaceae</taxon>
        <taxon>Alkanindiges</taxon>
    </lineage>
</organism>
<evidence type="ECO:0000256" key="1">
    <source>
        <dbReference type="ARBA" id="ARBA00022679"/>
    </source>
</evidence>
<proteinExistence type="predicted"/>
<dbReference type="STRING" id="1120977.GCA_000619845_00157"/>
<dbReference type="PANTHER" id="PTHR21342">
    <property type="entry name" value="PHOSPHOPANTETHEINE ADENYLYLTRANSFERASE"/>
    <property type="match status" value="1"/>
</dbReference>
<dbReference type="NCBIfam" id="TIGR00125">
    <property type="entry name" value="cyt_tran_rel"/>
    <property type="match status" value="1"/>
</dbReference>
<comment type="caution">
    <text evidence="4">The sequence shown here is derived from an EMBL/GenBank/DDBJ whole genome shotgun (WGS) entry which is preliminary data.</text>
</comment>
<sequence length="217" mass="24794">MFQGLHVFDFLVFIGRFQPFHLAHQAVIQEAFKHSKSVIILLGSAQPEEGFSETSFRADTKLESCESRTLKNVFTATEREEMIRAAFAPEQQSQLHFAGLVDVFNDKKWTAMVKQAVQEIVQQCSQSDDSKIQNKVGLIGHFKDQSSYYLALFPEWPLVELDNYFHLSATPIREQYLLGHLPTLTQVPASTLSYLMNFQQTSSYRALQQQAQQSLKV</sequence>
<dbReference type="AlphaFoldDB" id="A0A4Y7XG69"/>
<evidence type="ECO:0000259" key="3">
    <source>
        <dbReference type="Pfam" id="PF01467"/>
    </source>
</evidence>
<gene>
    <name evidence="4" type="ORF">E2B99_00375</name>
</gene>
<dbReference type="Proteomes" id="UP000297834">
    <property type="component" value="Unassembled WGS sequence"/>
</dbReference>
<dbReference type="SUPFAM" id="SSF52374">
    <property type="entry name" value="Nucleotidylyl transferase"/>
    <property type="match status" value="1"/>
</dbReference>
<keyword evidence="5" id="KW-1185">Reference proteome</keyword>
<dbReference type="Gene3D" id="3.40.50.620">
    <property type="entry name" value="HUPs"/>
    <property type="match status" value="1"/>
</dbReference>
<keyword evidence="2 4" id="KW-0548">Nucleotidyltransferase</keyword>
<protein>
    <submittedName>
        <fullName evidence="4">Nicotinamide-nucleotide adenylyltransferase</fullName>
    </submittedName>
</protein>
<keyword evidence="1 4" id="KW-0808">Transferase</keyword>
<feature type="domain" description="Cytidyltransferase-like" evidence="3">
    <location>
        <begin position="12"/>
        <end position="174"/>
    </location>
</feature>
<name>A0A4Y7XG69_9GAMM</name>
<evidence type="ECO:0000313" key="5">
    <source>
        <dbReference type="Proteomes" id="UP000297834"/>
    </source>
</evidence>
<dbReference type="PANTHER" id="PTHR21342:SF0">
    <property type="entry name" value="BIFUNCTIONAL NMN ADENYLYLTRANSFERASE_NUDIX HYDROLASE"/>
    <property type="match status" value="1"/>
</dbReference>
<dbReference type="GO" id="GO:0016779">
    <property type="term" value="F:nucleotidyltransferase activity"/>
    <property type="evidence" value="ECO:0007669"/>
    <property type="project" value="UniProtKB-KW"/>
</dbReference>
<evidence type="ECO:0000313" key="4">
    <source>
        <dbReference type="EMBL" id="TEU30851.1"/>
    </source>
</evidence>
<dbReference type="Pfam" id="PF01467">
    <property type="entry name" value="CTP_transf_like"/>
    <property type="match status" value="1"/>
</dbReference>
<dbReference type="InterPro" id="IPR014729">
    <property type="entry name" value="Rossmann-like_a/b/a_fold"/>
</dbReference>
<evidence type="ECO:0000256" key="2">
    <source>
        <dbReference type="ARBA" id="ARBA00022695"/>
    </source>
</evidence>